<dbReference type="EMBL" id="JAGFNK010000389">
    <property type="protein sequence ID" value="KAI9451154.1"/>
    <property type="molecule type" value="Genomic_DNA"/>
</dbReference>
<proteinExistence type="predicted"/>
<dbReference type="Proteomes" id="UP001207468">
    <property type="component" value="Unassembled WGS sequence"/>
</dbReference>
<organism evidence="1 2">
    <name type="scientific">Russula earlei</name>
    <dbReference type="NCBI Taxonomy" id="71964"/>
    <lineage>
        <taxon>Eukaryota</taxon>
        <taxon>Fungi</taxon>
        <taxon>Dikarya</taxon>
        <taxon>Basidiomycota</taxon>
        <taxon>Agaricomycotina</taxon>
        <taxon>Agaricomycetes</taxon>
        <taxon>Russulales</taxon>
        <taxon>Russulaceae</taxon>
        <taxon>Russula</taxon>
    </lineage>
</organism>
<reference evidence="1" key="1">
    <citation type="submission" date="2021-03" db="EMBL/GenBank/DDBJ databases">
        <title>Evolutionary priming and transition to the ectomycorrhizal habit in an iconic lineage of mushroom-forming fungi: is preadaptation a requirement?</title>
        <authorList>
            <consortium name="DOE Joint Genome Institute"/>
            <person name="Looney B.P."/>
            <person name="Miyauchi S."/>
            <person name="Morin E."/>
            <person name="Drula E."/>
            <person name="Courty P.E."/>
            <person name="Chicoki N."/>
            <person name="Fauchery L."/>
            <person name="Kohler A."/>
            <person name="Kuo A."/>
            <person name="LaButti K."/>
            <person name="Pangilinan J."/>
            <person name="Lipzen A."/>
            <person name="Riley R."/>
            <person name="Andreopoulos W."/>
            <person name="He G."/>
            <person name="Johnson J."/>
            <person name="Barry K.W."/>
            <person name="Grigoriev I.V."/>
            <person name="Nagy L."/>
            <person name="Hibbett D."/>
            <person name="Henrissat B."/>
            <person name="Matheny P.B."/>
            <person name="Labbe J."/>
            <person name="Martin A.F."/>
        </authorList>
    </citation>
    <scope>NUCLEOTIDE SEQUENCE</scope>
    <source>
        <strain evidence="1">BPL698</strain>
    </source>
</reference>
<name>A0ACC0TX15_9AGAM</name>
<evidence type="ECO:0000313" key="2">
    <source>
        <dbReference type="Proteomes" id="UP001207468"/>
    </source>
</evidence>
<gene>
    <name evidence="1" type="ORF">F5148DRAFT_553211</name>
</gene>
<keyword evidence="2" id="KW-1185">Reference proteome</keyword>
<accession>A0ACC0TX15</accession>
<protein>
    <submittedName>
        <fullName evidence="1">Uncharacterized protein</fullName>
    </submittedName>
</protein>
<sequence length="128" mass="14336">MATHHVSTVCLIFFTDIIRLLLMVPIYASISLASYLFWDIATPLLLICDAYEAVLTSHDAPSSPHATSAVAQEDQGLGPEPSNAAPPKDQTPPPRRRHRRSCRHKHHTAPCHLFHRIPVHMYALVHMC</sequence>
<evidence type="ECO:0000313" key="1">
    <source>
        <dbReference type="EMBL" id="KAI9451154.1"/>
    </source>
</evidence>
<comment type="caution">
    <text evidence="1">The sequence shown here is derived from an EMBL/GenBank/DDBJ whole genome shotgun (WGS) entry which is preliminary data.</text>
</comment>